<name>A0ABQ9H9P4_9NEOP</name>
<dbReference type="EMBL" id="JARBHB010000006">
    <property type="protein sequence ID" value="KAJ8881037.1"/>
    <property type="molecule type" value="Genomic_DNA"/>
</dbReference>
<evidence type="ECO:0000256" key="1">
    <source>
        <dbReference type="SAM" id="Phobius"/>
    </source>
</evidence>
<comment type="caution">
    <text evidence="2">The sequence shown here is derived from an EMBL/GenBank/DDBJ whole genome shotgun (WGS) entry which is preliminary data.</text>
</comment>
<sequence>MFQGTYIYFDYEKWGQRKKEGFTFEYKYLEDRYCTFNFLFYFFVIVSLPSIRPGAFVFSGDAREDLHRCSDRRMRWMKRQSGGVPECCVAHV</sequence>
<protein>
    <submittedName>
        <fullName evidence="2">Uncharacterized protein</fullName>
    </submittedName>
</protein>
<keyword evidence="1" id="KW-0472">Membrane</keyword>
<organism evidence="2 3">
    <name type="scientific">Dryococelus australis</name>
    <dbReference type="NCBI Taxonomy" id="614101"/>
    <lineage>
        <taxon>Eukaryota</taxon>
        <taxon>Metazoa</taxon>
        <taxon>Ecdysozoa</taxon>
        <taxon>Arthropoda</taxon>
        <taxon>Hexapoda</taxon>
        <taxon>Insecta</taxon>
        <taxon>Pterygota</taxon>
        <taxon>Neoptera</taxon>
        <taxon>Polyneoptera</taxon>
        <taxon>Phasmatodea</taxon>
        <taxon>Verophasmatodea</taxon>
        <taxon>Anareolatae</taxon>
        <taxon>Phasmatidae</taxon>
        <taxon>Eurycanthinae</taxon>
        <taxon>Dryococelus</taxon>
    </lineage>
</organism>
<keyword evidence="1" id="KW-0812">Transmembrane</keyword>
<feature type="transmembrane region" description="Helical" evidence="1">
    <location>
        <begin position="38"/>
        <end position="58"/>
    </location>
</feature>
<evidence type="ECO:0000313" key="2">
    <source>
        <dbReference type="EMBL" id="KAJ8881037.1"/>
    </source>
</evidence>
<evidence type="ECO:0000313" key="3">
    <source>
        <dbReference type="Proteomes" id="UP001159363"/>
    </source>
</evidence>
<dbReference type="Proteomes" id="UP001159363">
    <property type="component" value="Chromosome 5"/>
</dbReference>
<proteinExistence type="predicted"/>
<dbReference type="Gene3D" id="2.30.30.1020">
    <property type="entry name" value="CCR4-NOT complex subunit 2/3/5, C-terminal domain"/>
    <property type="match status" value="1"/>
</dbReference>
<accession>A0ABQ9H9P4</accession>
<gene>
    <name evidence="2" type="ORF">PR048_017510</name>
</gene>
<keyword evidence="1" id="KW-1133">Transmembrane helix</keyword>
<keyword evidence="3" id="KW-1185">Reference proteome</keyword>
<dbReference type="InterPro" id="IPR038635">
    <property type="entry name" value="CCR4-NOT_su2/3/5_C_sf"/>
</dbReference>
<reference evidence="2 3" key="1">
    <citation type="submission" date="2023-02" db="EMBL/GenBank/DDBJ databases">
        <title>LHISI_Scaffold_Assembly.</title>
        <authorList>
            <person name="Stuart O.P."/>
            <person name="Cleave R."/>
            <person name="Magrath M.J.L."/>
            <person name="Mikheyev A.S."/>
        </authorList>
    </citation>
    <scope>NUCLEOTIDE SEQUENCE [LARGE SCALE GENOMIC DNA]</scope>
    <source>
        <strain evidence="2">Daus_M_001</strain>
        <tissue evidence="2">Leg muscle</tissue>
    </source>
</reference>